<name>A0A1H3GRY8_9BACI</name>
<dbReference type="AlphaFoldDB" id="A0A1H3GRY8"/>
<dbReference type="Proteomes" id="UP000198935">
    <property type="component" value="Unassembled WGS sequence"/>
</dbReference>
<dbReference type="InterPro" id="IPR007497">
    <property type="entry name" value="SIMPL/DUF541"/>
</dbReference>
<gene>
    <name evidence="1" type="ORF">SAMN05421736_101258</name>
</gene>
<protein>
    <submittedName>
        <fullName evidence="1">Uncharacterized protein</fullName>
    </submittedName>
</protein>
<evidence type="ECO:0000313" key="1">
    <source>
        <dbReference type="EMBL" id="SDY05820.1"/>
    </source>
</evidence>
<evidence type="ECO:0000313" key="2">
    <source>
        <dbReference type="Proteomes" id="UP000198935"/>
    </source>
</evidence>
<organism evidence="1 2">
    <name type="scientific">Evansella caseinilytica</name>
    <dbReference type="NCBI Taxonomy" id="1503961"/>
    <lineage>
        <taxon>Bacteria</taxon>
        <taxon>Bacillati</taxon>
        <taxon>Bacillota</taxon>
        <taxon>Bacilli</taxon>
        <taxon>Bacillales</taxon>
        <taxon>Bacillaceae</taxon>
        <taxon>Evansella</taxon>
    </lineage>
</organism>
<sequence>MNVPSFHSPPAATFPVQQAGVMETAAGKIIVFGEGVITVQPEQAVISLGAITEAASLQEAQQENAERISSVIQAVSQLNIPERDIQTADFQIDTMYDYIDGQQTFRGYQVMHLLTIRVAQQLNQAGLIVDAAVNNGANTVRSVRFTLKDRSARYLEALQKASLDGFTKARAIASRLHVVLDPAPVKIVEKEKQEPIVPFQTMALEAMSVVETPIRPGTMIEKASLEMTFTYKRRHTR</sequence>
<dbReference type="EMBL" id="FNPI01000001">
    <property type="protein sequence ID" value="SDY05820.1"/>
    <property type="molecule type" value="Genomic_DNA"/>
</dbReference>
<dbReference type="GO" id="GO:0006974">
    <property type="term" value="P:DNA damage response"/>
    <property type="evidence" value="ECO:0007669"/>
    <property type="project" value="TreeGrafter"/>
</dbReference>
<accession>A0A1H3GRY8</accession>
<dbReference type="Gene3D" id="3.30.110.170">
    <property type="entry name" value="Protein of unknown function (DUF541), domain 1"/>
    <property type="match status" value="1"/>
</dbReference>
<dbReference type="OrthoDB" id="9785192at2"/>
<dbReference type="STRING" id="1503961.SAMN05421736_101258"/>
<proteinExistence type="predicted"/>
<reference evidence="2" key="1">
    <citation type="submission" date="2016-10" db="EMBL/GenBank/DDBJ databases">
        <authorList>
            <person name="Varghese N."/>
            <person name="Submissions S."/>
        </authorList>
    </citation>
    <scope>NUCLEOTIDE SEQUENCE [LARGE SCALE GENOMIC DNA]</scope>
    <source>
        <strain evidence="2">SP</strain>
    </source>
</reference>
<keyword evidence="2" id="KW-1185">Reference proteome</keyword>
<dbReference type="PANTHER" id="PTHR34387:SF1">
    <property type="entry name" value="PERIPLASMIC IMMUNOGENIC PROTEIN"/>
    <property type="match status" value="1"/>
</dbReference>
<dbReference type="InterPro" id="IPR052022">
    <property type="entry name" value="26kDa_periplasmic_antigen"/>
</dbReference>
<dbReference type="Pfam" id="PF04402">
    <property type="entry name" value="SIMPL"/>
    <property type="match status" value="1"/>
</dbReference>
<dbReference type="Gene3D" id="3.30.70.2970">
    <property type="entry name" value="Protein of unknown function (DUF541), domain 2"/>
    <property type="match status" value="1"/>
</dbReference>
<dbReference type="PANTHER" id="PTHR34387">
    <property type="entry name" value="SLR1258 PROTEIN"/>
    <property type="match status" value="1"/>
</dbReference>